<name>A5KCV1_PLAVS</name>
<organism evidence="2 3">
    <name type="scientific">Plasmodium vivax (strain Salvador I)</name>
    <dbReference type="NCBI Taxonomy" id="126793"/>
    <lineage>
        <taxon>Eukaryota</taxon>
        <taxon>Sar</taxon>
        <taxon>Alveolata</taxon>
        <taxon>Apicomplexa</taxon>
        <taxon>Aconoidasida</taxon>
        <taxon>Haemosporida</taxon>
        <taxon>Plasmodiidae</taxon>
        <taxon>Plasmodium</taxon>
        <taxon>Plasmodium (Plasmodium)</taxon>
    </lineage>
</organism>
<dbReference type="KEGG" id="pvx:PVX_103670"/>
<protein>
    <submittedName>
        <fullName evidence="2">Variable surface protein Vir6-like</fullName>
    </submittedName>
</protein>
<dbReference type="InParanoid" id="A5KCV1"/>
<evidence type="ECO:0000256" key="1">
    <source>
        <dbReference type="SAM" id="MobiDB-lite"/>
    </source>
</evidence>
<evidence type="ECO:0000313" key="3">
    <source>
        <dbReference type="Proteomes" id="UP000008333"/>
    </source>
</evidence>
<reference evidence="2 3" key="1">
    <citation type="journal article" date="2008" name="Nature">
        <title>Comparative genomics of the neglected human malaria parasite Plasmodium vivax.</title>
        <authorList>
            <person name="Carlton J.M."/>
            <person name="Adams J.H."/>
            <person name="Silva J.C."/>
            <person name="Bidwell S.L."/>
            <person name="Lorenzi H."/>
            <person name="Caler E."/>
            <person name="Crabtree J."/>
            <person name="Angiuoli S.V."/>
            <person name="Merino E.F."/>
            <person name="Amedeo P."/>
            <person name="Cheng Q."/>
            <person name="Coulson R.M."/>
            <person name="Crabb B.S."/>
            <person name="Del Portillo H.A."/>
            <person name="Essien K."/>
            <person name="Feldblyum T.V."/>
            <person name="Fernandez-Becerra C."/>
            <person name="Gilson P.R."/>
            <person name="Gueye A.H."/>
            <person name="Guo X."/>
            <person name="Kang'a S."/>
            <person name="Kooij T.W."/>
            <person name="Korsinczky M."/>
            <person name="Meyer E.V."/>
            <person name="Nene V."/>
            <person name="Paulsen I."/>
            <person name="White O."/>
            <person name="Ralph S.A."/>
            <person name="Ren Q."/>
            <person name="Sargeant T.J."/>
            <person name="Salzberg S.L."/>
            <person name="Stoeckert C.J."/>
            <person name="Sullivan S.A."/>
            <person name="Yamamoto M.M."/>
            <person name="Hoffman S.L."/>
            <person name="Wortman J.R."/>
            <person name="Gardner M.J."/>
            <person name="Galinski M.R."/>
            <person name="Barnwell J.W."/>
            <person name="Fraser-Liggett C.M."/>
        </authorList>
    </citation>
    <scope>NUCLEOTIDE SEQUENCE [LARGE SCALE GENOMIC DNA]</scope>
    <source>
        <strain evidence="2 3">Salvador I</strain>
    </source>
</reference>
<dbReference type="Proteomes" id="UP000008333">
    <property type="component" value="Unassembled WGS sequence"/>
</dbReference>
<sequence>MADPELDNMLLTFKDYIKFEEKFDPRKHFLSSEVNLNDILHEADITGDTKKNYLDAFKLLLKHVHHDGLFYYGNNPDACKYINYILYKEVEHNIKRSYDKDLTLLFQKFLHAYGKKYGRPNRCISNIYNIKHETYNTINALYNVYDKYKKCYLFNKDTVHRGCTLFDDFFASYDNYMRDTKSKSLKFNEILQNIEEHAKNSVPLYRLGCYNYKTEPRSPKLFKPDPVQNSETHKEVQISQTRLQSVDNIPQYETHVKTHTLQTQLPESVSSSQTEKENLQTDKENLQTDKENLQTDKGNSAHVNHSVNDSHQGTSLQQTIDPPKRADEERTQLFPKFQTPIIPSYFSERPLYSGQHGHGAEQVISKEVEVSSPSVMSTITSALKDVDPVPVVGVSGGMSALFLLFRYTPVGAFFRGGRGRVRRIPSGFHGPFSGEFPNFQDYEGGYIGYGPMSMNPLAE</sequence>
<proteinExistence type="predicted"/>
<dbReference type="PhylomeDB" id="A5KCV1"/>
<keyword evidence="3" id="KW-1185">Reference proteome</keyword>
<feature type="region of interest" description="Disordered" evidence="1">
    <location>
        <begin position="219"/>
        <end position="239"/>
    </location>
</feature>
<feature type="compositionally biased region" description="Basic and acidic residues" evidence="1">
    <location>
        <begin position="274"/>
        <end position="294"/>
    </location>
</feature>
<dbReference type="RefSeq" id="XP_001612606.1">
    <property type="nucleotide sequence ID" value="XM_001612556.1"/>
</dbReference>
<gene>
    <name evidence="2" type="ORF">PVX_103670</name>
</gene>
<accession>A5KCV1</accession>
<feature type="compositionally biased region" description="Polar residues" evidence="1">
    <location>
        <begin position="259"/>
        <end position="273"/>
    </location>
</feature>
<feature type="region of interest" description="Disordered" evidence="1">
    <location>
        <begin position="258"/>
        <end position="321"/>
    </location>
</feature>
<comment type="caution">
    <text evidence="2">The sequence shown here is derived from an EMBL/GenBank/DDBJ whole genome shotgun (WGS) entry which is preliminary data.</text>
</comment>
<feature type="compositionally biased region" description="Polar residues" evidence="1">
    <location>
        <begin position="295"/>
        <end position="320"/>
    </location>
</feature>
<dbReference type="VEuPathDB" id="PlasmoDB:PVX_103670"/>
<dbReference type="EMBL" id="AAKM01000039">
    <property type="protein sequence ID" value="EDL42819.1"/>
    <property type="molecule type" value="Genomic_DNA"/>
</dbReference>
<evidence type="ECO:0000313" key="2">
    <source>
        <dbReference type="EMBL" id="EDL42819.1"/>
    </source>
</evidence>
<dbReference type="GeneID" id="5471846"/>
<dbReference type="AlphaFoldDB" id="A5KCV1"/>